<evidence type="ECO:0000313" key="2">
    <source>
        <dbReference type="Proteomes" id="UP000000305"/>
    </source>
</evidence>
<dbReference type="AlphaFoldDB" id="E9GFX9"/>
<keyword evidence="2" id="KW-1185">Reference proteome</keyword>
<dbReference type="HOGENOM" id="CLU_1604393_0_0_1"/>
<gene>
    <name evidence="1" type="ORF">DAPPUDRAFT_242124</name>
</gene>
<name>E9GFX9_DAPPU</name>
<dbReference type="EMBL" id="GL732542">
    <property type="protein sequence ID" value="EFX81732.1"/>
    <property type="molecule type" value="Genomic_DNA"/>
</dbReference>
<evidence type="ECO:0000313" key="1">
    <source>
        <dbReference type="EMBL" id="EFX81732.1"/>
    </source>
</evidence>
<reference evidence="1 2" key="1">
    <citation type="journal article" date="2011" name="Science">
        <title>The ecoresponsive genome of Daphnia pulex.</title>
        <authorList>
            <person name="Colbourne J.K."/>
            <person name="Pfrender M.E."/>
            <person name="Gilbert D."/>
            <person name="Thomas W.K."/>
            <person name="Tucker A."/>
            <person name="Oakley T.H."/>
            <person name="Tokishita S."/>
            <person name="Aerts A."/>
            <person name="Arnold G.J."/>
            <person name="Basu M.K."/>
            <person name="Bauer D.J."/>
            <person name="Caceres C.E."/>
            <person name="Carmel L."/>
            <person name="Casola C."/>
            <person name="Choi J.H."/>
            <person name="Detter J.C."/>
            <person name="Dong Q."/>
            <person name="Dusheyko S."/>
            <person name="Eads B.D."/>
            <person name="Frohlich T."/>
            <person name="Geiler-Samerotte K.A."/>
            <person name="Gerlach D."/>
            <person name="Hatcher P."/>
            <person name="Jogdeo S."/>
            <person name="Krijgsveld J."/>
            <person name="Kriventseva E.V."/>
            <person name="Kultz D."/>
            <person name="Laforsch C."/>
            <person name="Lindquist E."/>
            <person name="Lopez J."/>
            <person name="Manak J.R."/>
            <person name="Muller J."/>
            <person name="Pangilinan J."/>
            <person name="Patwardhan R.P."/>
            <person name="Pitluck S."/>
            <person name="Pritham E.J."/>
            <person name="Rechtsteiner A."/>
            <person name="Rho M."/>
            <person name="Rogozin I.B."/>
            <person name="Sakarya O."/>
            <person name="Salamov A."/>
            <person name="Schaack S."/>
            <person name="Shapiro H."/>
            <person name="Shiga Y."/>
            <person name="Skalitzky C."/>
            <person name="Smith Z."/>
            <person name="Souvorov A."/>
            <person name="Sung W."/>
            <person name="Tang Z."/>
            <person name="Tsuchiya D."/>
            <person name="Tu H."/>
            <person name="Vos H."/>
            <person name="Wang M."/>
            <person name="Wolf Y.I."/>
            <person name="Yamagata H."/>
            <person name="Yamada T."/>
            <person name="Ye Y."/>
            <person name="Shaw J.R."/>
            <person name="Andrews J."/>
            <person name="Crease T.J."/>
            <person name="Tang H."/>
            <person name="Lucas S.M."/>
            <person name="Robertson H.M."/>
            <person name="Bork P."/>
            <person name="Koonin E.V."/>
            <person name="Zdobnov E.M."/>
            <person name="Grigoriev I.V."/>
            <person name="Lynch M."/>
            <person name="Boore J.L."/>
        </authorList>
    </citation>
    <scope>NUCLEOTIDE SEQUENCE [LARGE SCALE GENOMIC DNA]</scope>
</reference>
<organism evidence="1 2">
    <name type="scientific">Daphnia pulex</name>
    <name type="common">Water flea</name>
    <dbReference type="NCBI Taxonomy" id="6669"/>
    <lineage>
        <taxon>Eukaryota</taxon>
        <taxon>Metazoa</taxon>
        <taxon>Ecdysozoa</taxon>
        <taxon>Arthropoda</taxon>
        <taxon>Crustacea</taxon>
        <taxon>Branchiopoda</taxon>
        <taxon>Diplostraca</taxon>
        <taxon>Cladocera</taxon>
        <taxon>Anomopoda</taxon>
        <taxon>Daphniidae</taxon>
        <taxon>Daphnia</taxon>
    </lineage>
</organism>
<protein>
    <submittedName>
        <fullName evidence="1">Uncharacterized protein</fullName>
    </submittedName>
</protein>
<accession>E9GFX9</accession>
<dbReference type="Proteomes" id="UP000000305">
    <property type="component" value="Unassembled WGS sequence"/>
</dbReference>
<sequence>MKRRDSNFFHAEGDWTYPFSLGGGITRENNRNPQFFCGRQPTNNSVQLFRCETLAGHKRKSRSVPSPSQHKLREEKNINMMKRRDGQEMINSIGETTDVVRVTSLLLVLVYTHLINGDDRGREKANTGRRLTLIGRQYLWTGIEMSWERRRNEKKKKKRRTPAAGV</sequence>
<dbReference type="InParanoid" id="E9GFX9"/>
<dbReference type="KEGG" id="dpx:DAPPUDRAFT_242124"/>
<proteinExistence type="predicted"/>